<keyword evidence="2" id="KW-1185">Reference proteome</keyword>
<protein>
    <submittedName>
        <fullName evidence="1">Uncharacterized protein</fullName>
    </submittedName>
</protein>
<organism evidence="1 2">
    <name type="scientific">Mycena alexandri</name>
    <dbReference type="NCBI Taxonomy" id="1745969"/>
    <lineage>
        <taxon>Eukaryota</taxon>
        <taxon>Fungi</taxon>
        <taxon>Dikarya</taxon>
        <taxon>Basidiomycota</taxon>
        <taxon>Agaricomycotina</taxon>
        <taxon>Agaricomycetes</taxon>
        <taxon>Agaricomycetidae</taxon>
        <taxon>Agaricales</taxon>
        <taxon>Marasmiineae</taxon>
        <taxon>Mycenaceae</taxon>
        <taxon>Mycena</taxon>
    </lineage>
</organism>
<gene>
    <name evidence="1" type="ORF">C8F04DRAFT_1397581</name>
</gene>
<proteinExistence type="predicted"/>
<dbReference type="Proteomes" id="UP001218188">
    <property type="component" value="Unassembled WGS sequence"/>
</dbReference>
<evidence type="ECO:0000313" key="2">
    <source>
        <dbReference type="Proteomes" id="UP001218188"/>
    </source>
</evidence>
<sequence length="122" mass="14065">MDDRYVLLCAAWLGSLHNAPLMSFPKDMMRAVDSHSRDFGVVAYRAKSMWIIVRCVLGYHPLNVMVMNTTVLWLTHVHIPSLRTRGRRRPTRRWYLHDVGCSCEGHAVALRDGAFRSVVRDL</sequence>
<reference evidence="1" key="1">
    <citation type="submission" date="2023-03" db="EMBL/GenBank/DDBJ databases">
        <title>Massive genome expansion in bonnet fungi (Mycena s.s.) driven by repeated elements and novel gene families across ecological guilds.</title>
        <authorList>
            <consortium name="Lawrence Berkeley National Laboratory"/>
            <person name="Harder C.B."/>
            <person name="Miyauchi S."/>
            <person name="Viragh M."/>
            <person name="Kuo A."/>
            <person name="Thoen E."/>
            <person name="Andreopoulos B."/>
            <person name="Lu D."/>
            <person name="Skrede I."/>
            <person name="Drula E."/>
            <person name="Henrissat B."/>
            <person name="Morin E."/>
            <person name="Kohler A."/>
            <person name="Barry K."/>
            <person name="LaButti K."/>
            <person name="Morin E."/>
            <person name="Salamov A."/>
            <person name="Lipzen A."/>
            <person name="Mereny Z."/>
            <person name="Hegedus B."/>
            <person name="Baldrian P."/>
            <person name="Stursova M."/>
            <person name="Weitz H."/>
            <person name="Taylor A."/>
            <person name="Grigoriev I.V."/>
            <person name="Nagy L.G."/>
            <person name="Martin F."/>
            <person name="Kauserud H."/>
        </authorList>
    </citation>
    <scope>NUCLEOTIDE SEQUENCE</scope>
    <source>
        <strain evidence="1">CBHHK200</strain>
    </source>
</reference>
<evidence type="ECO:0000313" key="1">
    <source>
        <dbReference type="EMBL" id="KAJ7031065.1"/>
    </source>
</evidence>
<accession>A0AAD6SP46</accession>
<name>A0AAD6SP46_9AGAR</name>
<dbReference type="AlphaFoldDB" id="A0AAD6SP46"/>
<dbReference type="EMBL" id="JARJCM010000085">
    <property type="protein sequence ID" value="KAJ7031065.1"/>
    <property type="molecule type" value="Genomic_DNA"/>
</dbReference>
<comment type="caution">
    <text evidence="1">The sequence shown here is derived from an EMBL/GenBank/DDBJ whole genome shotgun (WGS) entry which is preliminary data.</text>
</comment>